<name>A0A0P4WEE0_SCYOL</name>
<reference evidence="3" key="1">
    <citation type="submission" date="2015-09" db="EMBL/GenBank/DDBJ databases">
        <title>Scylla olivacea transcriptome.</title>
        <authorList>
            <person name="Ikhwanuddin M."/>
        </authorList>
    </citation>
    <scope>NUCLEOTIDE SEQUENCE</scope>
</reference>
<keyword evidence="1" id="KW-0576">Peroxisome</keyword>
<comment type="subcellular location">
    <subcellularLocation>
        <location evidence="1">Peroxisome</location>
    </subcellularLocation>
</comment>
<comment type="similarity">
    <text evidence="1">Belongs to the peptidase S1B family.</text>
</comment>
<dbReference type="InterPro" id="IPR043504">
    <property type="entry name" value="Peptidase_S1_PA_chymotrypsin"/>
</dbReference>
<dbReference type="AlphaFoldDB" id="A0A0P4WEE0"/>
<keyword evidence="1" id="KW-0378">Hydrolase</keyword>
<keyword evidence="1" id="KW-0720">Serine protease</keyword>
<dbReference type="PANTHER" id="PTHR21004:SF0">
    <property type="entry name" value="PEROXISOMAL LEADER PEPTIDE-PROCESSING PROTEASE"/>
    <property type="match status" value="1"/>
</dbReference>
<feature type="region of interest" description="Disordered" evidence="2">
    <location>
        <begin position="510"/>
        <end position="537"/>
    </location>
</feature>
<dbReference type="EC" id="3.4.21.-" evidence="1"/>
<dbReference type="PANTHER" id="PTHR21004">
    <property type="entry name" value="SERINE PROTEASE-RELATED"/>
    <property type="match status" value="1"/>
</dbReference>
<comment type="function">
    <text evidence="1">Peroxisomal protease that mediates both the removal of the leader peptide from proteins containing a PTS2 target sequence and processes several PTS1-containing proteins. Catalyzes the processing of PTS1-proteins involved in the peroxisomal beta-oxidation of fatty acids.</text>
</comment>
<dbReference type="Pfam" id="PF13365">
    <property type="entry name" value="Trypsin_2"/>
    <property type="match status" value="1"/>
</dbReference>
<accession>A0A0P4WEE0</accession>
<dbReference type="GO" id="GO:0031998">
    <property type="term" value="P:regulation of fatty acid beta-oxidation"/>
    <property type="evidence" value="ECO:0007669"/>
    <property type="project" value="TreeGrafter"/>
</dbReference>
<proteinExistence type="inferred from homology"/>
<feature type="compositionally biased region" description="Low complexity" evidence="2">
    <location>
        <begin position="510"/>
        <end position="520"/>
    </location>
</feature>
<comment type="PTM">
    <text evidence="1">The full-lengh TYSND1 is the active the proteolytic processing of PTS1- and PTS2-proteins and in self-cleavage, and intermolecular self-cleavage of TYSND1 down-regulates its protease activity.</text>
</comment>
<evidence type="ECO:0000256" key="1">
    <source>
        <dbReference type="PIRNR" id="PIRNR037989"/>
    </source>
</evidence>
<dbReference type="GO" id="GO:0004252">
    <property type="term" value="F:serine-type endopeptidase activity"/>
    <property type="evidence" value="ECO:0007669"/>
    <property type="project" value="InterPro"/>
</dbReference>
<evidence type="ECO:0000256" key="2">
    <source>
        <dbReference type="SAM" id="MobiDB-lite"/>
    </source>
</evidence>
<dbReference type="InterPro" id="IPR009003">
    <property type="entry name" value="Peptidase_S1_PA"/>
</dbReference>
<organism evidence="3">
    <name type="scientific">Scylla olivacea</name>
    <name type="common">Orange mud crab</name>
    <name type="synonym">Cancer olivacea</name>
    <dbReference type="NCBI Taxonomy" id="85551"/>
    <lineage>
        <taxon>Eukaryota</taxon>
        <taxon>Metazoa</taxon>
        <taxon>Ecdysozoa</taxon>
        <taxon>Arthropoda</taxon>
        <taxon>Crustacea</taxon>
        <taxon>Multicrustacea</taxon>
        <taxon>Malacostraca</taxon>
        <taxon>Eumalacostraca</taxon>
        <taxon>Eucarida</taxon>
        <taxon>Decapoda</taxon>
        <taxon>Pleocyemata</taxon>
        <taxon>Brachyura</taxon>
        <taxon>Eubrachyura</taxon>
        <taxon>Portunoidea</taxon>
        <taxon>Portunidae</taxon>
        <taxon>Portuninae</taxon>
        <taxon>Scylla</taxon>
    </lineage>
</organism>
<dbReference type="GO" id="GO:0016485">
    <property type="term" value="P:protein processing"/>
    <property type="evidence" value="ECO:0007669"/>
    <property type="project" value="InterPro"/>
</dbReference>
<dbReference type="InterPro" id="IPR039245">
    <property type="entry name" value="TYSND1/DEG15"/>
</dbReference>
<protein>
    <recommendedName>
        <fullName evidence="1">Peroxisomal leader peptide-processing protease</fullName>
        <ecNumber evidence="1">3.4.21.-</ecNumber>
    </recommendedName>
</protein>
<evidence type="ECO:0000313" key="3">
    <source>
        <dbReference type="EMBL" id="JAI64853.1"/>
    </source>
</evidence>
<dbReference type="EMBL" id="GDRN01064368">
    <property type="protein sequence ID" value="JAI64853.1"/>
    <property type="molecule type" value="Transcribed_RNA"/>
</dbReference>
<dbReference type="Gene3D" id="2.40.10.10">
    <property type="entry name" value="Trypsin-like serine proteases"/>
    <property type="match status" value="2"/>
</dbReference>
<dbReference type="GO" id="GO:0005777">
    <property type="term" value="C:peroxisome"/>
    <property type="evidence" value="ECO:0007669"/>
    <property type="project" value="UniProtKB-SubCell"/>
</dbReference>
<keyword evidence="1" id="KW-0645">Protease</keyword>
<sequence>MQGYGVIVKLVTGANEDLSCSGMYLGHGIVLTHGILFVDLFKDKKAQPLIEQLSTKGYCARMKQEPNVLDSIFKNVQSKIEVILPSKEHVKEVAGINYDLCASSGTKNDPLCQTSIQSQSKDYVPHSDSSGFLSAAAHIDRIIVQSGVYECLDSLMPASQGWKLLEENQNDITPDLERLIMSSFVLLTLSGNDWTNEEPDNIVITATKEIMSSFIPVQKGNFVYVESSPFGSASPSMFLNSLSHGIICNTGPKGQEVLLTDARCITGSEGAPVFVLVSGQRRPCALVISPFCWQKGEWMGLTLLASLGPVLQRFLQSHTSSALLLPKNLSTQKSNHPTNIAAAAVESQSRNGVIDRNFMEGPLNDMSKSVVCIKCGKGWGSGVVISASPGIILTCAHVTYKAIDKKVTVVLSDDRKIQGTVIHQTQPLIMSQGDPRTLPARYSMWDLAVVVTHSPLYPALPLPLATSLPPQGVGVVMAGYGMFPSQILSTPTFSRGVISKVVTLPSSLLHLPSSETSDGGSSEGHTHGASDSDNNFIASDTSKIRTTIIIKRDPNSSDNLSHYLMKLGRPPSGTSSKSVPVPVVMQTTCSVYAGASGGPVVTLHPSYGLQVVGLVVCNMQDSNRVTFPHVNLAIPIPSIATILNTFLKTKDKTVLQYLDVECAAASHVWGLTDTSRSHL</sequence>
<dbReference type="SUPFAM" id="SSF50494">
    <property type="entry name" value="Trypsin-like serine proteases"/>
    <property type="match status" value="1"/>
</dbReference>